<dbReference type="Proteomes" id="UP000409545">
    <property type="component" value="Unassembled WGS sequence"/>
</dbReference>
<name>A0A3K5JRE6_CAMCO</name>
<evidence type="ECO:0000313" key="9">
    <source>
        <dbReference type="EMBL" id="EAL9203604.1"/>
    </source>
</evidence>
<feature type="transmembrane region" description="Helical" evidence="1">
    <location>
        <begin position="31"/>
        <end position="51"/>
    </location>
</feature>
<dbReference type="EMBL" id="AACDUL010000001">
    <property type="protein sequence ID" value="EAK1508862.1"/>
    <property type="molecule type" value="Genomic_DNA"/>
</dbReference>
<accession>A0A3K5JRE6</accession>
<dbReference type="EMBL" id="AABUYW010000002">
    <property type="protein sequence ID" value="EAJ1076348.1"/>
    <property type="molecule type" value="Genomic_DNA"/>
</dbReference>
<evidence type="ECO:0000313" key="8">
    <source>
        <dbReference type="EMBL" id="EAL8416718.1"/>
    </source>
</evidence>
<reference evidence="14 16" key="3">
    <citation type="submission" date="2018-05" db="EMBL/GenBank/DDBJ databases">
        <authorList>
            <consortium name="NARMS: The National Antimicrobial Resistance Monitoring System"/>
        </authorList>
    </citation>
    <scope>NUCLEOTIDE SEQUENCE [LARGE SCALE GENOMIC DNA]</scope>
    <source>
        <strain evidence="9 15">CVM N17C171</strain>
        <strain evidence="7 11">CVM N17C548</strain>
        <strain evidence="8 10">FSIS11812579</strain>
        <strain evidence="3 16">FSIS1609200</strain>
        <strain evidence="6 14">FSIS1711007</strain>
    </source>
</reference>
<evidence type="ECO:0000313" key="16">
    <source>
        <dbReference type="Proteomes" id="UP000557830"/>
    </source>
</evidence>
<evidence type="ECO:0000313" key="5">
    <source>
        <dbReference type="EMBL" id="EAK1508862.1"/>
    </source>
</evidence>
<gene>
    <name evidence="6" type="ORF">B9Q54_04470</name>
    <name evidence="3" type="ORF">BU953_01725</name>
    <name evidence="4" type="ORF">BZ274_03140</name>
    <name evidence="5" type="ORF">CJD00_00985</name>
    <name evidence="7" type="ORF">DSX26_01775</name>
    <name evidence="8" type="ORF">DYF97_04885</name>
    <name evidence="9" type="ORF">DYU70_00235</name>
    <name evidence="2" type="ORF">ES716_00630</name>
</gene>
<evidence type="ECO:0000313" key="15">
    <source>
        <dbReference type="Proteomes" id="UP000411403"/>
    </source>
</evidence>
<dbReference type="EMBL" id="AABKAB010000001">
    <property type="protein sequence ID" value="EAH8156455.1"/>
    <property type="molecule type" value="Genomic_DNA"/>
</dbReference>
<evidence type="ECO:0000313" key="3">
    <source>
        <dbReference type="EMBL" id="EAJ1076348.1"/>
    </source>
</evidence>
<dbReference type="Proteomes" id="UP000361993">
    <property type="component" value="Unassembled WGS sequence"/>
</dbReference>
<evidence type="ECO:0000313" key="14">
    <source>
        <dbReference type="Proteomes" id="UP000409545"/>
    </source>
</evidence>
<dbReference type="AlphaFoldDB" id="A0A3K5JRE6"/>
<dbReference type="GeneID" id="66543842"/>
<evidence type="ECO:0000313" key="11">
    <source>
        <dbReference type="Proteomes" id="UP000352088"/>
    </source>
</evidence>
<evidence type="ECO:0000313" key="17">
    <source>
        <dbReference type="Proteomes" id="UP000576616"/>
    </source>
</evidence>
<reference evidence="5 12" key="1">
    <citation type="submission" date="2018-05" db="EMBL/GenBank/DDBJ databases">
        <authorList>
            <consortium name="GenomeTrakr network: Whole genome sequencing for foodborne pathogen traceback"/>
        </authorList>
    </citation>
    <scope>NUCLEOTIDE SEQUENCE [LARGE SCALE GENOMIC DNA]</scope>
    <source>
        <strain evidence="5 12">NC_C6016</strain>
    </source>
</reference>
<keyword evidence="1" id="KW-1133">Transmembrane helix</keyword>
<dbReference type="RefSeq" id="WP_002777366.1">
    <property type="nucleotide sequence ID" value="NZ_AANHVQ020000008.1"/>
</dbReference>
<feature type="transmembrane region" description="Helical" evidence="1">
    <location>
        <begin position="7"/>
        <end position="25"/>
    </location>
</feature>
<evidence type="ECO:0000313" key="4">
    <source>
        <dbReference type="EMBL" id="EAJ9197179.1"/>
    </source>
</evidence>
<dbReference type="Proteomes" id="UP000411403">
    <property type="component" value="Unassembled WGS sequence"/>
</dbReference>
<evidence type="ECO:0000313" key="13">
    <source>
        <dbReference type="Proteomes" id="UP000382436"/>
    </source>
</evidence>
<organism evidence="4 13">
    <name type="scientific">Campylobacter coli</name>
    <dbReference type="NCBI Taxonomy" id="195"/>
    <lineage>
        <taxon>Bacteria</taxon>
        <taxon>Pseudomonadati</taxon>
        <taxon>Campylobacterota</taxon>
        <taxon>Epsilonproteobacteria</taxon>
        <taxon>Campylobacterales</taxon>
        <taxon>Campylobacteraceae</taxon>
        <taxon>Campylobacter</taxon>
    </lineage>
</organism>
<evidence type="ECO:0000313" key="7">
    <source>
        <dbReference type="EMBL" id="EAL6850196.1"/>
    </source>
</evidence>
<dbReference type="Proteomes" id="UP000382436">
    <property type="component" value="Unassembled WGS sequence"/>
</dbReference>
<keyword evidence="1" id="KW-0472">Membrane</keyword>
<reference evidence="4 13" key="2">
    <citation type="submission" date="2018-05" db="EMBL/GenBank/DDBJ databases">
        <authorList>
            <consortium name="PulseNet: The National Subtyping Network for Foodborne Disease Surveillance"/>
            <person name="Tarr C.L."/>
            <person name="Trees E."/>
            <person name="Katz L.S."/>
            <person name="Carleton-Romer H.A."/>
            <person name="Stroika S."/>
            <person name="Kucerova Z."/>
            <person name="Roache K.F."/>
            <person name="Sabol A.L."/>
            <person name="Besser J."/>
            <person name="Gerner-Smidt P."/>
        </authorList>
    </citation>
    <scope>NUCLEOTIDE SEQUENCE [LARGE SCALE GENOMIC DNA]</scope>
    <source>
        <strain evidence="4 13">PNUSAC001435</strain>
        <strain evidence="2 17">PNUSAC007828</strain>
    </source>
</reference>
<keyword evidence="1" id="KW-0812">Transmembrane</keyword>
<evidence type="ECO:0000313" key="2">
    <source>
        <dbReference type="EMBL" id="EAH8156455.1"/>
    </source>
</evidence>
<proteinExistence type="predicted"/>
<dbReference type="EMBL" id="AACBVJ010000005">
    <property type="protein sequence ID" value="EAJ9197179.1"/>
    <property type="molecule type" value="Genomic_DNA"/>
</dbReference>
<evidence type="ECO:0000313" key="12">
    <source>
        <dbReference type="Proteomes" id="UP000361993"/>
    </source>
</evidence>
<dbReference type="Proteomes" id="UP000352088">
    <property type="component" value="Unassembled WGS sequence"/>
</dbReference>
<dbReference type="EMBL" id="AACRQU010000009">
    <property type="protein sequence ID" value="EAL8416718.1"/>
    <property type="molecule type" value="Genomic_DNA"/>
</dbReference>
<dbReference type="EMBL" id="AACQHW010000001">
    <property type="protein sequence ID" value="EAL6850196.1"/>
    <property type="molecule type" value="Genomic_DNA"/>
</dbReference>
<sequence>MIYILEFFKGASLALMLFGALFFFFKFHSFLYFFLGLLPGLLLSLVFVCLIENYELKLKINQDKSK</sequence>
<evidence type="ECO:0000313" key="6">
    <source>
        <dbReference type="EMBL" id="EAK5103519.1"/>
    </source>
</evidence>
<dbReference type="KEGG" id="ccof:VC76_05915"/>
<protein>
    <submittedName>
        <fullName evidence="4">Uncharacterized protein</fullName>
    </submittedName>
</protein>
<dbReference type="Proteomes" id="UP000557830">
    <property type="component" value="Unassembled WGS sequence"/>
</dbReference>
<evidence type="ECO:0000313" key="10">
    <source>
        <dbReference type="Proteomes" id="UP000333665"/>
    </source>
</evidence>
<dbReference type="Proteomes" id="UP000576616">
    <property type="component" value="Unassembled WGS sequence"/>
</dbReference>
<dbReference type="Proteomes" id="UP000333665">
    <property type="component" value="Unassembled WGS sequence"/>
</dbReference>
<evidence type="ECO:0000256" key="1">
    <source>
        <dbReference type="SAM" id="Phobius"/>
    </source>
</evidence>
<dbReference type="EMBL" id="AACSIE010000001">
    <property type="protein sequence ID" value="EAL9203604.1"/>
    <property type="molecule type" value="Genomic_DNA"/>
</dbReference>
<dbReference type="EMBL" id="AACGUZ010000006">
    <property type="protein sequence ID" value="EAK5103519.1"/>
    <property type="molecule type" value="Genomic_DNA"/>
</dbReference>
<comment type="caution">
    <text evidence="4">The sequence shown here is derived from an EMBL/GenBank/DDBJ whole genome shotgun (WGS) entry which is preliminary data.</text>
</comment>